<evidence type="ECO:0000313" key="10">
    <source>
        <dbReference type="Proteomes" id="UP000094285"/>
    </source>
</evidence>
<keyword evidence="4 7" id="KW-1133">Transmembrane helix</keyword>
<evidence type="ECO:0000256" key="1">
    <source>
        <dbReference type="ARBA" id="ARBA00004211"/>
    </source>
</evidence>
<keyword evidence="10" id="KW-1185">Reference proteome</keyword>
<dbReference type="Gene3D" id="2.60.40.10">
    <property type="entry name" value="Immunoglobulins"/>
    <property type="match status" value="1"/>
</dbReference>
<organism evidence="9 10">
    <name type="scientific">Suhomyces tanzawaensis NRRL Y-17324</name>
    <dbReference type="NCBI Taxonomy" id="984487"/>
    <lineage>
        <taxon>Eukaryota</taxon>
        <taxon>Fungi</taxon>
        <taxon>Dikarya</taxon>
        <taxon>Ascomycota</taxon>
        <taxon>Saccharomycotina</taxon>
        <taxon>Pichiomycetes</taxon>
        <taxon>Debaryomycetaceae</taxon>
        <taxon>Suhomyces</taxon>
    </lineage>
</organism>
<evidence type="ECO:0000256" key="3">
    <source>
        <dbReference type="ARBA" id="ARBA00022692"/>
    </source>
</evidence>
<dbReference type="STRING" id="984487.A0A1E4SR26"/>
<evidence type="ECO:0000256" key="7">
    <source>
        <dbReference type="SAM" id="Phobius"/>
    </source>
</evidence>
<dbReference type="InterPro" id="IPR016763">
    <property type="entry name" value="VAP"/>
</dbReference>
<gene>
    <name evidence="9" type="ORF">CANTADRAFT_24674</name>
</gene>
<dbReference type="AlphaFoldDB" id="A0A1E4SR26"/>
<evidence type="ECO:0000256" key="5">
    <source>
        <dbReference type="ARBA" id="ARBA00023136"/>
    </source>
</evidence>
<dbReference type="SUPFAM" id="SSF49354">
    <property type="entry name" value="PapD-like"/>
    <property type="match status" value="1"/>
</dbReference>
<reference evidence="10" key="1">
    <citation type="submission" date="2016-05" db="EMBL/GenBank/DDBJ databases">
        <title>Comparative genomics of biotechnologically important yeasts.</title>
        <authorList>
            <consortium name="DOE Joint Genome Institute"/>
            <person name="Riley R."/>
            <person name="Haridas S."/>
            <person name="Wolfe K.H."/>
            <person name="Lopes M.R."/>
            <person name="Hittinger C.T."/>
            <person name="Goker M."/>
            <person name="Salamov A."/>
            <person name="Wisecaver J."/>
            <person name="Long T.M."/>
            <person name="Aerts A.L."/>
            <person name="Barry K."/>
            <person name="Choi C."/>
            <person name="Clum A."/>
            <person name="Coughlan A.Y."/>
            <person name="Deshpande S."/>
            <person name="Douglass A.P."/>
            <person name="Hanson S.J."/>
            <person name="Klenk H.-P."/>
            <person name="Labutti K."/>
            <person name="Lapidus A."/>
            <person name="Lindquist E."/>
            <person name="Lipzen A."/>
            <person name="Meier-Kolthoff J.P."/>
            <person name="Ohm R.A."/>
            <person name="Otillar R.P."/>
            <person name="Pangilinan J."/>
            <person name="Peng Y."/>
            <person name="Rokas A."/>
            <person name="Rosa C.A."/>
            <person name="Scheuner C."/>
            <person name="Sibirny A.A."/>
            <person name="Slot J.C."/>
            <person name="Stielow J.B."/>
            <person name="Sun H."/>
            <person name="Kurtzman C.P."/>
            <person name="Blackwell M."/>
            <person name="Grigoriev I.V."/>
            <person name="Jeffries T.W."/>
        </authorList>
    </citation>
    <scope>NUCLEOTIDE SEQUENCE [LARGE SCALE GENOMIC DNA]</scope>
    <source>
        <strain evidence="10">NRRL Y-17324</strain>
    </source>
</reference>
<feature type="domain" description="MSP" evidence="8">
    <location>
        <begin position="1"/>
        <end position="123"/>
    </location>
</feature>
<comment type="subcellular location">
    <subcellularLocation>
        <location evidence="1">Membrane</location>
        <topology evidence="1">Single-pass type IV membrane protein</topology>
    </subcellularLocation>
</comment>
<dbReference type="GeneID" id="30981320"/>
<dbReference type="GO" id="GO:0005789">
    <property type="term" value="C:endoplasmic reticulum membrane"/>
    <property type="evidence" value="ECO:0007669"/>
    <property type="project" value="InterPro"/>
</dbReference>
<dbReference type="PROSITE" id="PS50202">
    <property type="entry name" value="MSP"/>
    <property type="match status" value="1"/>
</dbReference>
<comment type="similarity">
    <text evidence="2">Belongs to the VAMP-associated protein (VAP) (TC 9.B.17) family.</text>
</comment>
<dbReference type="PANTHER" id="PTHR10809:SF6">
    <property type="entry name" value="AT11025P-RELATED"/>
    <property type="match status" value="1"/>
</dbReference>
<keyword evidence="5 7" id="KW-0472">Membrane</keyword>
<feature type="compositionally biased region" description="Pro residues" evidence="6">
    <location>
        <begin position="201"/>
        <end position="215"/>
    </location>
</feature>
<dbReference type="PANTHER" id="PTHR10809">
    <property type="entry name" value="VESICLE-ASSOCIATED MEMBRANE PROTEIN-ASSOCIATED PROTEIN"/>
    <property type="match status" value="1"/>
</dbReference>
<feature type="transmembrane region" description="Helical" evidence="7">
    <location>
        <begin position="253"/>
        <end position="272"/>
    </location>
</feature>
<dbReference type="EMBL" id="KV453909">
    <property type="protein sequence ID" value="ODV81948.1"/>
    <property type="molecule type" value="Genomic_DNA"/>
</dbReference>
<dbReference type="GO" id="GO:0005886">
    <property type="term" value="C:plasma membrane"/>
    <property type="evidence" value="ECO:0007669"/>
    <property type="project" value="TreeGrafter"/>
</dbReference>
<dbReference type="Pfam" id="PF00635">
    <property type="entry name" value="Motile_Sperm"/>
    <property type="match status" value="1"/>
</dbReference>
<feature type="region of interest" description="Disordered" evidence="6">
    <location>
        <begin position="195"/>
        <end position="246"/>
    </location>
</feature>
<evidence type="ECO:0000256" key="6">
    <source>
        <dbReference type="SAM" id="MobiDB-lite"/>
    </source>
</evidence>
<keyword evidence="3 7" id="KW-0812">Transmembrane</keyword>
<evidence type="ECO:0000256" key="4">
    <source>
        <dbReference type="ARBA" id="ARBA00022989"/>
    </source>
</evidence>
<dbReference type="OrthoDB" id="264603at2759"/>
<accession>A0A1E4SR26</accession>
<protein>
    <submittedName>
        <fullName evidence="9">VAMP-associated protein</fullName>
    </submittedName>
</protein>
<dbReference type="RefSeq" id="XP_020067070.1">
    <property type="nucleotide sequence ID" value="XM_020207183.1"/>
</dbReference>
<dbReference type="PIRSF" id="PIRSF019693">
    <property type="entry name" value="VAMP-associated"/>
    <property type="match status" value="1"/>
</dbReference>
<evidence type="ECO:0000259" key="8">
    <source>
        <dbReference type="PROSITE" id="PS50202"/>
    </source>
</evidence>
<sequence>MEVSPSTLEFRGTFTKQTTEYLKLTNTAKSPLAFKVKTTAPKLYSVRPNASIVQPGESIDISINLQGFSQPLPKDYKCKDKFLLVSLPCPELSDVSKVGEVWSELEAKYKPQVVSKKLRVNYVITDSDDSSASHTTNGNGLSEGDITHINQTVINDASTAQATPIKQSNGIAASGASRLRQEDYDTTHDRTIQGIDATPRAVPPSPPTAQAPPVPQVHQAPAHTEKFDEKAPVHTTTTTSSSQVAASEPANTISIQLAAVLVILAFLLGWLIF</sequence>
<evidence type="ECO:0000256" key="2">
    <source>
        <dbReference type="ARBA" id="ARBA00008932"/>
    </source>
</evidence>
<dbReference type="InterPro" id="IPR013783">
    <property type="entry name" value="Ig-like_fold"/>
</dbReference>
<evidence type="ECO:0000313" key="9">
    <source>
        <dbReference type="EMBL" id="ODV81948.1"/>
    </source>
</evidence>
<dbReference type="GO" id="GO:0033149">
    <property type="term" value="F:FFAT motif binding"/>
    <property type="evidence" value="ECO:0007669"/>
    <property type="project" value="TreeGrafter"/>
</dbReference>
<name>A0A1E4SR26_9ASCO</name>
<dbReference type="InterPro" id="IPR000535">
    <property type="entry name" value="MSP_dom"/>
</dbReference>
<proteinExistence type="inferred from homology"/>
<dbReference type="GO" id="GO:0090158">
    <property type="term" value="P:endoplasmic reticulum membrane organization"/>
    <property type="evidence" value="ECO:0007669"/>
    <property type="project" value="TreeGrafter"/>
</dbReference>
<feature type="compositionally biased region" description="Basic and acidic residues" evidence="6">
    <location>
        <begin position="223"/>
        <end position="232"/>
    </location>
</feature>
<dbReference type="GO" id="GO:0061817">
    <property type="term" value="P:endoplasmic reticulum-plasma membrane tethering"/>
    <property type="evidence" value="ECO:0007669"/>
    <property type="project" value="TreeGrafter"/>
</dbReference>
<dbReference type="Proteomes" id="UP000094285">
    <property type="component" value="Unassembled WGS sequence"/>
</dbReference>
<dbReference type="InterPro" id="IPR008962">
    <property type="entry name" value="PapD-like_sf"/>
</dbReference>